<sequence length="444" mass="50911">MNNKDLDRLFQEKLKNLEATPNARVWNNIESKLKKNKRRVVPFWWYASGVAALFILGLYLFPFSNNDDILDKNDSKIIITEAPKEAKETDVVTKNNSIIQQKNDQEKVRIVNEKRTFIKGYAKKKETLKKSDETKKLVSRKNAMKKNFLANNSLDKNEIKIANKKEIESLNNKEVTKKEKNKIIENKSLTKKVNFSKFINNKDTVIITKSKKNKWAISPVFGFLNSNSFTNTSPIEKNPSNSTTGKSSFSFGVQVGYQINKKWSIQTGIHRQQVSYTNSKVTIFPSVSSSTSVVILDNSSSFSLEKIQNQNSNISDGSKVIIPSLRGDLNQTFGYIEIPFEIKYRFLSIKKFDTQIVAGFSSLFLNKNEINLKTQFQSEFGRVNNLNNINFSGNFGFDFNYLVSKKWSINFNPMFKTQLNTFSNNANGFSPFNIGLYTGVRYRF</sequence>
<dbReference type="Proteomes" id="UP000245670">
    <property type="component" value="Unassembled WGS sequence"/>
</dbReference>
<keyword evidence="1" id="KW-0812">Transmembrane</keyword>
<keyword evidence="4" id="KW-1185">Reference proteome</keyword>
<organism evidence="3 4">
    <name type="scientific">Polaribacter aquimarinus</name>
    <dbReference type="NCBI Taxonomy" id="2100726"/>
    <lineage>
        <taxon>Bacteria</taxon>
        <taxon>Pseudomonadati</taxon>
        <taxon>Bacteroidota</taxon>
        <taxon>Flavobacteriia</taxon>
        <taxon>Flavobacteriales</taxon>
        <taxon>Flavobacteriaceae</taxon>
    </lineage>
</organism>
<proteinExistence type="predicted"/>
<evidence type="ECO:0000259" key="2">
    <source>
        <dbReference type="Pfam" id="PF13568"/>
    </source>
</evidence>
<keyword evidence="1" id="KW-0472">Membrane</keyword>
<dbReference type="Pfam" id="PF13568">
    <property type="entry name" value="OMP_b-brl_2"/>
    <property type="match status" value="1"/>
</dbReference>
<dbReference type="InterPro" id="IPR025665">
    <property type="entry name" value="Beta-barrel_OMP_2"/>
</dbReference>
<feature type="domain" description="Outer membrane protein beta-barrel" evidence="2">
    <location>
        <begin position="213"/>
        <end position="373"/>
    </location>
</feature>
<reference evidence="3 4" key="1">
    <citation type="submission" date="2018-05" db="EMBL/GenBank/DDBJ databases">
        <title>Polaribacter aquimarinus sp. nov., isolated from sediment in a sediment of sea.</title>
        <authorList>
            <person name="Lu D."/>
        </authorList>
    </citation>
    <scope>NUCLEOTIDE SEQUENCE [LARGE SCALE GENOMIC DNA]</scope>
    <source>
        <strain evidence="3 4">ZY113</strain>
    </source>
</reference>
<dbReference type="EMBL" id="QFFG01000002">
    <property type="protein sequence ID" value="PWG05803.1"/>
    <property type="molecule type" value="Genomic_DNA"/>
</dbReference>
<dbReference type="RefSeq" id="WP_109404136.1">
    <property type="nucleotide sequence ID" value="NZ_QFFG01000002.1"/>
</dbReference>
<protein>
    <recommendedName>
        <fullName evidence="2">Outer membrane protein beta-barrel domain-containing protein</fullName>
    </recommendedName>
</protein>
<dbReference type="SUPFAM" id="SSF56925">
    <property type="entry name" value="OMPA-like"/>
    <property type="match status" value="1"/>
</dbReference>
<feature type="transmembrane region" description="Helical" evidence="1">
    <location>
        <begin position="43"/>
        <end position="61"/>
    </location>
</feature>
<name>A0A2U2JBT6_9FLAO</name>
<comment type="caution">
    <text evidence="3">The sequence shown here is derived from an EMBL/GenBank/DDBJ whole genome shotgun (WGS) entry which is preliminary data.</text>
</comment>
<evidence type="ECO:0000313" key="4">
    <source>
        <dbReference type="Proteomes" id="UP000245670"/>
    </source>
</evidence>
<evidence type="ECO:0000256" key="1">
    <source>
        <dbReference type="SAM" id="Phobius"/>
    </source>
</evidence>
<dbReference type="Gene3D" id="2.40.160.20">
    <property type="match status" value="1"/>
</dbReference>
<dbReference type="OrthoDB" id="1113942at2"/>
<accession>A0A2U2JBT6</accession>
<dbReference type="InterPro" id="IPR011250">
    <property type="entry name" value="OMP/PagP_B-barrel"/>
</dbReference>
<dbReference type="AlphaFoldDB" id="A0A2U2JBT6"/>
<gene>
    <name evidence="3" type="ORF">DIS07_04990</name>
</gene>
<evidence type="ECO:0000313" key="3">
    <source>
        <dbReference type="EMBL" id="PWG05803.1"/>
    </source>
</evidence>
<keyword evidence="1" id="KW-1133">Transmembrane helix</keyword>